<comment type="caution">
    <text evidence="1">The sequence shown here is derived from an EMBL/GenBank/DDBJ whole genome shotgun (WGS) entry which is preliminary data.</text>
</comment>
<dbReference type="SUPFAM" id="SSF52777">
    <property type="entry name" value="CoA-dependent acyltransferases"/>
    <property type="match status" value="1"/>
</dbReference>
<evidence type="ECO:0000313" key="1">
    <source>
        <dbReference type="EMBL" id="MCX2743900.1"/>
    </source>
</evidence>
<dbReference type="PIRSF" id="PIRSF000440">
    <property type="entry name" value="CAT"/>
    <property type="match status" value="1"/>
</dbReference>
<dbReference type="PANTHER" id="PTHR38474">
    <property type="entry name" value="SLR0299 PROTEIN"/>
    <property type="match status" value="1"/>
</dbReference>
<dbReference type="InterPro" id="IPR023213">
    <property type="entry name" value="CAT-like_dom_sf"/>
</dbReference>
<dbReference type="Gene3D" id="3.30.559.10">
    <property type="entry name" value="Chloramphenicol acetyltransferase-like domain"/>
    <property type="match status" value="1"/>
</dbReference>
<dbReference type="InterPro" id="IPR001707">
    <property type="entry name" value="Cmp_AcTrfase"/>
</dbReference>
<dbReference type="SMART" id="SM01059">
    <property type="entry name" value="CAT"/>
    <property type="match status" value="1"/>
</dbReference>
<evidence type="ECO:0000313" key="2">
    <source>
        <dbReference type="Proteomes" id="UP001209885"/>
    </source>
</evidence>
<keyword evidence="2" id="KW-1185">Reference proteome</keyword>
<dbReference type="Pfam" id="PF00302">
    <property type="entry name" value="CAT"/>
    <property type="match status" value="1"/>
</dbReference>
<dbReference type="PANTHER" id="PTHR38474:SF1">
    <property type="entry name" value="SLR0299 PROTEIN"/>
    <property type="match status" value="1"/>
</dbReference>
<organism evidence="1 2">
    <name type="scientific">Mangrovivirga halotolerans</name>
    <dbReference type="NCBI Taxonomy" id="2993936"/>
    <lineage>
        <taxon>Bacteria</taxon>
        <taxon>Pseudomonadati</taxon>
        <taxon>Bacteroidota</taxon>
        <taxon>Cytophagia</taxon>
        <taxon>Cytophagales</taxon>
        <taxon>Mangrovivirgaceae</taxon>
        <taxon>Mangrovivirga</taxon>
    </lineage>
</organism>
<dbReference type="EMBL" id="JAPFQN010000005">
    <property type="protein sequence ID" value="MCX2743900.1"/>
    <property type="molecule type" value="Genomic_DNA"/>
</dbReference>
<sequence>MTEFSEVDINTWKRKDHFHFFNTFDEPYFGLTAEMNCTAAYKLCKRNNWSFSLYYMHCILRVANSIDAFRLRISEDKVLKYNTVSLSSTVLRDDRTFGFTSLKFFEDFDEFADNATKEFNDVKQSSGLDVERAGPEAIHFSSIPWIKFSSISHARSFKYKDSCPKISIGKLTKDDKEYTFPVSVHANHALADGYDIGMFFEQLEKLLNIQE</sequence>
<protein>
    <submittedName>
        <fullName evidence="1">CatA-like O-acetyltransferase</fullName>
    </submittedName>
</protein>
<proteinExistence type="predicted"/>
<dbReference type="Proteomes" id="UP001209885">
    <property type="component" value="Unassembled WGS sequence"/>
</dbReference>
<accession>A0ABT3RQ31</accession>
<dbReference type="RefSeq" id="WP_266056362.1">
    <property type="nucleotide sequence ID" value="NZ_JAPFQN010000005.1"/>
</dbReference>
<gene>
    <name evidence="1" type="ORF">OO013_08485</name>
</gene>
<reference evidence="1 2" key="1">
    <citation type="submission" date="2022-11" db="EMBL/GenBank/DDBJ databases">
        <title>The characterization of three novel Bacteroidetes species and genomic analysis of their roles in tidal elemental geochemical cycles.</title>
        <authorList>
            <person name="Ma K."/>
        </authorList>
    </citation>
    <scope>NUCLEOTIDE SEQUENCE [LARGE SCALE GENOMIC DNA]</scope>
    <source>
        <strain evidence="1 2">M17</strain>
    </source>
</reference>
<name>A0ABT3RQ31_9BACT</name>